<comment type="caution">
    <text evidence="1">The sequence shown here is derived from an EMBL/GenBank/DDBJ whole genome shotgun (WGS) entry which is preliminary data.</text>
</comment>
<proteinExistence type="predicted"/>
<protein>
    <submittedName>
        <fullName evidence="1">Uncharacterized protein</fullName>
    </submittedName>
</protein>
<evidence type="ECO:0000313" key="1">
    <source>
        <dbReference type="EMBL" id="KAK1149332.1"/>
    </source>
</evidence>
<sequence length="1972" mass="217073">MDEIRSWLLPTEFDSGGSEYRKHLNARIPTTGDWLFQAEQYKDWYTSTDNGILWIKGIPGSGKSVIAANIIRTLTQDNNVPVQFFFCRRILVSNCDPQQISRDFLCQILSHGEDFPSVVTQVKDKYKNVTDAPFRELWKTLMAVLPTLPKVYLVVDALDEIAVDQDMFIDNLIQLGQRRPQSIKVVITSRHSPPEKRRKGLSILDLQLARRTVQKDIQTYITHRLDTQEQRLLTSENRSLVEEVLGRKGRALFLYARLMLDELLQKEEPIVSQLEQLPDSLADIYASILHDYSVRSGASIEFQTSLLTWVTHSSRVLRLTELATILHLDHSRWGLEALHEVKCMIRSSCGPLVEVLEDETVQVVHHSFTEFLLDTKRLHDGSPDGPSKGFPVLQSTSAHRSLASACIDYLASGCFEAWSVLGHQEHEKRFESLNKRRDLLVQFPFLQYASQNWPYHAARCDSFEPHLFSKLDNFLSYGAHNFESWKDFWFSEEKKIPEGLEPLHIAAQSGLGAYVSHLLDKEADPNRLNSFQRSAIAYAAERGHANVVTILIHDGSKFNTFDHEGLTPLHHAAKNGHHSAVDCLCKAGADPMAPKTKEDLSWWNGAMSTIGKSPMQYACELGNTDCVVVLLRYLEPLRRENIHLQWASITGQSQVLSVLLECPDISCNINRKDENGKTPLYTAACGRHVASVRVLLDHGADAHLTSEYSRKSHGRIKPPPNNRGLTPLQGWADIEKLGTQHDNEEIEGCLELLVNAGCDVNVRNHAGETPLFAWSQQFLAGAQRLEKKLQFVTMLLKYGADPCARDKNGRTALHQIRSYDDCEQVISVLVQAGADINAADDDGETPLISVAKAQRLDVGLLIWNGADPNIQDLDGNTALHHICSSWLPDYEHLQEWLTFADPTIKNNDGNTCIYNLRYGNGGQGRLDSIPLFVEKGLDLESRNDQGRTVLHAAVQHGQFEFVQTLLRFGAKVDATDYQKKSVLHIAAEHGYTMDIVPCLVNAGANVNAVDCDGNTPFHDACLSKIRTGAVHLGAIIMAGGVAGAINNYGRTALHMAVCLEPIDRYDSTIEKVNFLLQQEHTIDLHSQDLKGVMAIHLAASVSASTTWHLTSIGADIQARTFDGRTPLHYASAASESNTVGLICDIYRENSWSVDTRDRMGRTPLQEAARSGDLECVQFLLQAGANPNSRDNRGLTPLHATAEHCPSKQGPGRKSPITLPSDIPPAMTNLASLYTDSEDAIQSLRVGQNHRITLEEEARSLHDVVLLLLSAGADPQSTNRDDETPYDMAMVLGCELMVDILSSTSGQESVSESGGHSGILLIQQWHLARAQGMKQVAEHISVDRTNAHSLLETAVNLRSDQAVKALLEAGADPTALGTGGLTAMHTAAYWGLTTILKTMSPYVADINTLSPPLLHTAALRVHSNLQMINLIIDLGAHVDAVYTEPKGPHGLPNPSYAAIHVFAAGREWWHVPALHCLYKAGADLELPDGSGRTPLLCALMGKRSGGNGSEGFWRDHTLEVLLEQGVNVNALSSDGESTPLVTALGSGRRSNIIKKLLDHGASISLGRTPALCAAIRSGHLNSTKAILEAGADSNVLYRPKRERWLEQGEEFETPLLAAASKGRHFDPERTQTKDAIISLLLQYGADPLMDLSGIQGCVLHTIARYAGYFGPLLKANVDLNMQDRQGHTPLMASVCSSSSSSRVMTLSLRRGLMATARELIEAGVDVNITDHQGSSPLHAAAASGFTEIVPLLLSRGASVLTSDGAGLTALCYALSNGYYGKRLPVAKALLSAGADPLFTGPEGETALHLIAPVLMLSSPPDTAEDPVDYFDEYTRLYRRFIDAGCDCNARDNAGNTPLFHYVEQVKDRSELFTVDAPRLADIQSMFDQHDVFALNNAGDTLLHAVARRSYDGRYDYYNDGDSEGDAVVLFKELLVRGLNPRQENHAGLSALDIATTYAKEGILELFERKDEQP</sequence>
<dbReference type="EMBL" id="JAOPJF010000004">
    <property type="protein sequence ID" value="KAK1149332.1"/>
    <property type="molecule type" value="Genomic_DNA"/>
</dbReference>
<organism evidence="1 2">
    <name type="scientific">Aspergillus melleus</name>
    <dbReference type="NCBI Taxonomy" id="138277"/>
    <lineage>
        <taxon>Eukaryota</taxon>
        <taxon>Fungi</taxon>
        <taxon>Dikarya</taxon>
        <taxon>Ascomycota</taxon>
        <taxon>Pezizomycotina</taxon>
        <taxon>Eurotiomycetes</taxon>
        <taxon>Eurotiomycetidae</taxon>
        <taxon>Eurotiales</taxon>
        <taxon>Aspergillaceae</taxon>
        <taxon>Aspergillus</taxon>
        <taxon>Aspergillus subgen. Circumdati</taxon>
    </lineage>
</organism>
<gene>
    <name evidence="1" type="ORF">N8T08_006555</name>
</gene>
<name>A0ACC3BF65_9EURO</name>
<reference evidence="1 2" key="1">
    <citation type="journal article" date="2023" name="ACS Omega">
        <title>Identification of the Neoaspergillic Acid Biosynthesis Gene Cluster by Establishing an In Vitro CRISPR-Ribonucleoprotein Genetic System in Aspergillus melleus.</title>
        <authorList>
            <person name="Yuan B."/>
            <person name="Grau M.F."/>
            <person name="Murata R.M."/>
            <person name="Torok T."/>
            <person name="Venkateswaran K."/>
            <person name="Stajich J.E."/>
            <person name="Wang C.C.C."/>
        </authorList>
    </citation>
    <scope>NUCLEOTIDE SEQUENCE [LARGE SCALE GENOMIC DNA]</scope>
    <source>
        <strain evidence="1 2">IMV 1140</strain>
    </source>
</reference>
<evidence type="ECO:0000313" key="2">
    <source>
        <dbReference type="Proteomes" id="UP001177260"/>
    </source>
</evidence>
<keyword evidence="2" id="KW-1185">Reference proteome</keyword>
<dbReference type="Proteomes" id="UP001177260">
    <property type="component" value="Unassembled WGS sequence"/>
</dbReference>
<accession>A0ACC3BF65</accession>